<sequence>MRTAVRLILAVLMVVVAVGATSTSPGSACACSCLPLTADEVSADAGAIVQGRAVGVSERGLDRVYEFEVDASYKTRVHERIEIATSSSSASCGVELEIGQPRTLALARGTPIGGDPAAVQTEWAASLCSNISRLGATAMPASAGPRLEPLAGTAQASGLPDASGAETANDAGSGSRSWWIVTLVVLAGVVVVGGGVAIAARQSRR</sequence>
<evidence type="ECO:0000313" key="4">
    <source>
        <dbReference type="EMBL" id="MCF8589906.1"/>
    </source>
</evidence>
<dbReference type="EMBL" id="JAKKOR010000011">
    <property type="protein sequence ID" value="MCF8589906.1"/>
    <property type="molecule type" value="Genomic_DNA"/>
</dbReference>
<dbReference type="Proteomes" id="UP001200110">
    <property type="component" value="Unassembled WGS sequence"/>
</dbReference>
<dbReference type="RefSeq" id="WP_236999123.1">
    <property type="nucleotide sequence ID" value="NZ_JAKKOR010000011.1"/>
</dbReference>
<feature type="region of interest" description="Disordered" evidence="1">
    <location>
        <begin position="145"/>
        <end position="173"/>
    </location>
</feature>
<evidence type="ECO:0008006" key="6">
    <source>
        <dbReference type="Google" id="ProtNLM"/>
    </source>
</evidence>
<protein>
    <recommendedName>
        <fullName evidence="6">Tissue inhibitor of metalloproteinase</fullName>
    </recommendedName>
</protein>
<keyword evidence="2" id="KW-0812">Transmembrane</keyword>
<name>A0ABS9IWG5_9ACTN</name>
<keyword evidence="2" id="KW-1133">Transmembrane helix</keyword>
<feature type="transmembrane region" description="Helical" evidence="2">
    <location>
        <begin position="178"/>
        <end position="200"/>
    </location>
</feature>
<gene>
    <name evidence="4" type="ORF">L5G33_15735</name>
</gene>
<keyword evidence="2" id="KW-0472">Membrane</keyword>
<dbReference type="InterPro" id="IPR008993">
    <property type="entry name" value="TIMP-like_OB-fold"/>
</dbReference>
<feature type="chain" id="PRO_5046899518" description="Tissue inhibitor of metalloproteinase" evidence="3">
    <location>
        <begin position="31"/>
        <end position="205"/>
    </location>
</feature>
<accession>A0ABS9IWG5</accession>
<evidence type="ECO:0000256" key="2">
    <source>
        <dbReference type="SAM" id="Phobius"/>
    </source>
</evidence>
<dbReference type="Gene3D" id="2.40.50.120">
    <property type="match status" value="1"/>
</dbReference>
<organism evidence="4 5">
    <name type="scientific">Gordonia liuliyuniae</name>
    <dbReference type="NCBI Taxonomy" id="2911517"/>
    <lineage>
        <taxon>Bacteria</taxon>
        <taxon>Bacillati</taxon>
        <taxon>Actinomycetota</taxon>
        <taxon>Actinomycetes</taxon>
        <taxon>Mycobacteriales</taxon>
        <taxon>Gordoniaceae</taxon>
        <taxon>Gordonia</taxon>
    </lineage>
</organism>
<evidence type="ECO:0000256" key="3">
    <source>
        <dbReference type="SAM" id="SignalP"/>
    </source>
</evidence>
<evidence type="ECO:0000313" key="5">
    <source>
        <dbReference type="Proteomes" id="UP001200110"/>
    </source>
</evidence>
<reference evidence="4 5" key="1">
    <citation type="submission" date="2022-01" db="EMBL/GenBank/DDBJ databases">
        <authorList>
            <person name="Huang Y."/>
        </authorList>
    </citation>
    <scope>NUCLEOTIDE SEQUENCE [LARGE SCALE GENOMIC DNA]</scope>
    <source>
        <strain evidence="4 5">HY366</strain>
    </source>
</reference>
<proteinExistence type="predicted"/>
<keyword evidence="5" id="KW-1185">Reference proteome</keyword>
<dbReference type="SUPFAM" id="SSF50242">
    <property type="entry name" value="TIMP-like"/>
    <property type="match status" value="1"/>
</dbReference>
<keyword evidence="3" id="KW-0732">Signal</keyword>
<feature type="signal peptide" evidence="3">
    <location>
        <begin position="1"/>
        <end position="30"/>
    </location>
</feature>
<comment type="caution">
    <text evidence="4">The sequence shown here is derived from an EMBL/GenBank/DDBJ whole genome shotgun (WGS) entry which is preliminary data.</text>
</comment>
<evidence type="ECO:0000256" key="1">
    <source>
        <dbReference type="SAM" id="MobiDB-lite"/>
    </source>
</evidence>
<dbReference type="PROSITE" id="PS51257">
    <property type="entry name" value="PROKAR_LIPOPROTEIN"/>
    <property type="match status" value="1"/>
</dbReference>